<dbReference type="PANTHER" id="PTHR33202">
    <property type="entry name" value="ZINC UPTAKE REGULATION PROTEIN"/>
    <property type="match status" value="1"/>
</dbReference>
<dbReference type="SUPFAM" id="SSF46785">
    <property type="entry name" value="Winged helix' DNA-binding domain"/>
    <property type="match status" value="1"/>
</dbReference>
<evidence type="ECO:0000256" key="2">
    <source>
        <dbReference type="PIRSR" id="PIRSR602481-2"/>
    </source>
</evidence>
<keyword evidence="2" id="KW-0408">Iron</keyword>
<sequence>MSAKQQLTERIGQLLRDSKLSVTETRTKILELFMKSNGALEHADFDKLTGKSFDRVTVYRTLQTFLDKGIIHKIPTTDTSIRYALCKSECSEHHHHDHHVHFKCEECGNTVCLEETDVPAIHLPKGYAAHNIEVVVSGVCKSCK</sequence>
<dbReference type="RefSeq" id="WP_089763087.1">
    <property type="nucleotide sequence ID" value="NZ_BKAT01000027.1"/>
</dbReference>
<dbReference type="Proteomes" id="UP000199656">
    <property type="component" value="Unassembled WGS sequence"/>
</dbReference>
<feature type="binding site" evidence="1">
    <location>
        <position position="143"/>
    </location>
    <ligand>
        <name>Zn(2+)</name>
        <dbReference type="ChEBI" id="CHEBI:29105"/>
    </ligand>
</feature>
<feature type="binding site" evidence="1">
    <location>
        <position position="107"/>
    </location>
    <ligand>
        <name>Zn(2+)</name>
        <dbReference type="ChEBI" id="CHEBI:29105"/>
    </ligand>
</feature>
<gene>
    <name evidence="3" type="ORF">SAMN05660909_03346</name>
</gene>
<accession>A0A1H4DWK6</accession>
<dbReference type="InterPro" id="IPR002481">
    <property type="entry name" value="FUR"/>
</dbReference>
<dbReference type="OrthoDB" id="594893at2"/>
<name>A0A1H4DWK6_9BACT</name>
<dbReference type="Pfam" id="PF01475">
    <property type="entry name" value="FUR"/>
    <property type="match status" value="1"/>
</dbReference>
<protein>
    <submittedName>
        <fullName evidence="3">Fur family transcriptional regulator, ferric uptake regulator</fullName>
    </submittedName>
</protein>
<keyword evidence="4" id="KW-1185">Reference proteome</keyword>
<dbReference type="GO" id="GO:0045892">
    <property type="term" value="P:negative regulation of DNA-templated transcription"/>
    <property type="evidence" value="ECO:0007669"/>
    <property type="project" value="TreeGrafter"/>
</dbReference>
<reference evidence="4" key="1">
    <citation type="submission" date="2016-10" db="EMBL/GenBank/DDBJ databases">
        <authorList>
            <person name="Varghese N."/>
            <person name="Submissions S."/>
        </authorList>
    </citation>
    <scope>NUCLEOTIDE SEQUENCE [LARGE SCALE GENOMIC DNA]</scope>
    <source>
        <strain evidence="4">DSM 23920</strain>
    </source>
</reference>
<evidence type="ECO:0000313" key="4">
    <source>
        <dbReference type="Proteomes" id="UP000199656"/>
    </source>
</evidence>
<dbReference type="Gene3D" id="1.10.10.10">
    <property type="entry name" value="Winged helix-like DNA-binding domain superfamily/Winged helix DNA-binding domain"/>
    <property type="match status" value="1"/>
</dbReference>
<comment type="cofactor">
    <cofactor evidence="1">
        <name>Zn(2+)</name>
        <dbReference type="ChEBI" id="CHEBI:29105"/>
    </cofactor>
    <text evidence="1">Binds 1 zinc ion per subunit.</text>
</comment>
<comment type="cofactor">
    <cofactor evidence="2">
        <name>Mn(2+)</name>
        <dbReference type="ChEBI" id="CHEBI:29035"/>
    </cofactor>
    <cofactor evidence="2">
        <name>Fe(2+)</name>
        <dbReference type="ChEBI" id="CHEBI:29033"/>
    </cofactor>
    <text evidence="2">Binds 1 Mn(2+) or Fe(2+) ion per subunit.</text>
</comment>
<dbReference type="GO" id="GO:1900376">
    <property type="term" value="P:regulation of secondary metabolite biosynthetic process"/>
    <property type="evidence" value="ECO:0007669"/>
    <property type="project" value="TreeGrafter"/>
</dbReference>
<feature type="binding site" evidence="2">
    <location>
        <position position="97"/>
    </location>
    <ligand>
        <name>Fe cation</name>
        <dbReference type="ChEBI" id="CHEBI:24875"/>
    </ligand>
</feature>
<dbReference type="PANTHER" id="PTHR33202:SF22">
    <property type="entry name" value="HYDROGEN PEROXIDE SENSITIVE REPRESSOR"/>
    <property type="match status" value="1"/>
</dbReference>
<feature type="binding site" evidence="2">
    <location>
        <position position="95"/>
    </location>
    <ligand>
        <name>Fe cation</name>
        <dbReference type="ChEBI" id="CHEBI:24875"/>
    </ligand>
</feature>
<dbReference type="STRING" id="408074.SAMN05660909_03346"/>
<dbReference type="GO" id="GO:0008270">
    <property type="term" value="F:zinc ion binding"/>
    <property type="evidence" value="ECO:0007669"/>
    <property type="project" value="TreeGrafter"/>
</dbReference>
<dbReference type="AlphaFoldDB" id="A0A1H4DWK6"/>
<organism evidence="3 4">
    <name type="scientific">Chitinophaga terrae</name>
    <name type="common">ex Kim and Jung 2007</name>
    <dbReference type="NCBI Taxonomy" id="408074"/>
    <lineage>
        <taxon>Bacteria</taxon>
        <taxon>Pseudomonadati</taxon>
        <taxon>Bacteroidota</taxon>
        <taxon>Chitinophagia</taxon>
        <taxon>Chitinophagales</taxon>
        <taxon>Chitinophagaceae</taxon>
        <taxon>Chitinophaga</taxon>
    </lineage>
</organism>
<dbReference type="EMBL" id="FNRL01000015">
    <property type="protein sequence ID" value="SEA76888.1"/>
    <property type="molecule type" value="Genomic_DNA"/>
</dbReference>
<dbReference type="InterPro" id="IPR036388">
    <property type="entry name" value="WH-like_DNA-bd_sf"/>
</dbReference>
<proteinExistence type="predicted"/>
<evidence type="ECO:0000256" key="1">
    <source>
        <dbReference type="PIRSR" id="PIRSR602481-1"/>
    </source>
</evidence>
<dbReference type="GO" id="GO:0000976">
    <property type="term" value="F:transcription cis-regulatory region binding"/>
    <property type="evidence" value="ECO:0007669"/>
    <property type="project" value="TreeGrafter"/>
</dbReference>
<feature type="binding site" evidence="1">
    <location>
        <position position="140"/>
    </location>
    <ligand>
        <name>Zn(2+)</name>
        <dbReference type="ChEBI" id="CHEBI:29105"/>
    </ligand>
</feature>
<feature type="binding site" evidence="1">
    <location>
        <position position="104"/>
    </location>
    <ligand>
        <name>Zn(2+)</name>
        <dbReference type="ChEBI" id="CHEBI:29105"/>
    </ligand>
</feature>
<dbReference type="InterPro" id="IPR036390">
    <property type="entry name" value="WH_DNA-bd_sf"/>
</dbReference>
<dbReference type="GO" id="GO:0003700">
    <property type="term" value="F:DNA-binding transcription factor activity"/>
    <property type="evidence" value="ECO:0007669"/>
    <property type="project" value="InterPro"/>
</dbReference>
<evidence type="ECO:0000313" key="3">
    <source>
        <dbReference type="EMBL" id="SEA76888.1"/>
    </source>
</evidence>
<keyword evidence="1" id="KW-0479">Metal-binding</keyword>
<keyword evidence="1" id="KW-0862">Zinc</keyword>